<accession>A0ABW9MEB4</accession>
<dbReference type="Pfam" id="PF13275">
    <property type="entry name" value="S4_2"/>
    <property type="match status" value="1"/>
</dbReference>
<keyword evidence="3" id="KW-1185">Reference proteome</keyword>
<evidence type="ECO:0000256" key="1">
    <source>
        <dbReference type="PROSITE-ProRule" id="PRU00182"/>
    </source>
</evidence>
<dbReference type="Gene3D" id="3.10.290.10">
    <property type="entry name" value="RNA-binding S4 domain"/>
    <property type="match status" value="1"/>
</dbReference>
<name>A0ABW9MEB4_9FIRM</name>
<evidence type="ECO:0000313" key="3">
    <source>
        <dbReference type="Proteomes" id="UP001637994"/>
    </source>
</evidence>
<dbReference type="RefSeq" id="WP_106461245.1">
    <property type="nucleotide sequence ID" value="NZ_JBGMEF010000023.1"/>
</dbReference>
<dbReference type="PROSITE" id="PS50889">
    <property type="entry name" value="S4"/>
    <property type="match status" value="1"/>
</dbReference>
<dbReference type="SUPFAM" id="SSF55174">
    <property type="entry name" value="Alpha-L RNA-binding motif"/>
    <property type="match status" value="1"/>
</dbReference>
<gene>
    <name evidence="2" type="ORF">ACCQ42_06970</name>
</gene>
<dbReference type="InterPro" id="IPR036986">
    <property type="entry name" value="S4_RNA-bd_sf"/>
</dbReference>
<keyword evidence="1" id="KW-0694">RNA-binding</keyword>
<dbReference type="Proteomes" id="UP001637994">
    <property type="component" value="Unassembled WGS sequence"/>
</dbReference>
<comment type="caution">
    <text evidence="2">The sequence shown here is derived from an EMBL/GenBank/DDBJ whole genome shotgun (WGS) entry which is preliminary data.</text>
</comment>
<protein>
    <submittedName>
        <fullName evidence="2">RNA-binding S4 domain-containing protein</fullName>
    </submittedName>
</protein>
<reference evidence="2 3" key="1">
    <citation type="journal article" date="2025" name="Anaerobe">
        <title>Description of Anaerococcus kampingiae sp. nov., Anaerococcus groningensis sp. nov., Anaerococcus martiniensis sp. nov., and Anaerococcus cruorum sp. nov., isolated from human clinical specimens.</title>
        <authorList>
            <person name="Boiten K.E."/>
            <person name="Meijer J."/>
            <person name="van Wezel E.M."/>
            <person name="Veloo A.C.M."/>
        </authorList>
    </citation>
    <scope>NUCLEOTIDE SEQUENCE [LARGE SCALE GENOMIC DNA]</scope>
    <source>
        <strain evidence="2 3">ENR0874</strain>
    </source>
</reference>
<proteinExistence type="predicted"/>
<dbReference type="EMBL" id="JBGMEF010000023">
    <property type="protein sequence ID" value="MFO3667510.1"/>
    <property type="molecule type" value="Genomic_DNA"/>
</dbReference>
<evidence type="ECO:0000313" key="2">
    <source>
        <dbReference type="EMBL" id="MFO3667510.1"/>
    </source>
</evidence>
<sequence length="68" mass="7553">MEIIEFESKEIKLKDLLKVLNLVPTGGIAKSIIKEEGIILNDEPCFVAGKKAHPGDAVIFDDYKIIIK</sequence>
<organism evidence="2 3">
    <name type="scientific">Anaerococcus kampingae</name>
    <dbReference type="NCBI Taxonomy" id="3115614"/>
    <lineage>
        <taxon>Bacteria</taxon>
        <taxon>Bacillati</taxon>
        <taxon>Bacillota</taxon>
        <taxon>Tissierellia</taxon>
        <taxon>Tissierellales</taxon>
        <taxon>Peptoniphilaceae</taxon>
        <taxon>Anaerococcus</taxon>
    </lineage>
</organism>